<sequence>MSLPLSSRVHRFSFIPIFSRILPMFIDHSSKCTTLSSLFSGASGAVSSSNNFKLLRLPSKTKKDERLRERT</sequence>
<evidence type="ECO:0000313" key="2">
    <source>
        <dbReference type="Proteomes" id="UP000298663"/>
    </source>
</evidence>
<organism evidence="1 2">
    <name type="scientific">Steinernema carpocapsae</name>
    <name type="common">Entomopathogenic nematode</name>
    <dbReference type="NCBI Taxonomy" id="34508"/>
    <lineage>
        <taxon>Eukaryota</taxon>
        <taxon>Metazoa</taxon>
        <taxon>Ecdysozoa</taxon>
        <taxon>Nematoda</taxon>
        <taxon>Chromadorea</taxon>
        <taxon>Rhabditida</taxon>
        <taxon>Tylenchina</taxon>
        <taxon>Panagrolaimomorpha</taxon>
        <taxon>Strongyloidoidea</taxon>
        <taxon>Steinernematidae</taxon>
        <taxon>Steinernema</taxon>
    </lineage>
</organism>
<protein>
    <submittedName>
        <fullName evidence="1">Uncharacterized protein</fullName>
    </submittedName>
</protein>
<evidence type="ECO:0000313" key="1">
    <source>
        <dbReference type="EMBL" id="TMS38428.1"/>
    </source>
</evidence>
<reference evidence="1 2" key="1">
    <citation type="journal article" date="2015" name="Genome Biol.">
        <title>Comparative genomics of Steinernema reveals deeply conserved gene regulatory networks.</title>
        <authorList>
            <person name="Dillman A.R."/>
            <person name="Macchietto M."/>
            <person name="Porter C.F."/>
            <person name="Rogers A."/>
            <person name="Williams B."/>
            <person name="Antoshechkin I."/>
            <person name="Lee M.M."/>
            <person name="Goodwin Z."/>
            <person name="Lu X."/>
            <person name="Lewis E.E."/>
            <person name="Goodrich-Blair H."/>
            <person name="Stock S.P."/>
            <person name="Adams B.J."/>
            <person name="Sternberg P.W."/>
            <person name="Mortazavi A."/>
        </authorList>
    </citation>
    <scope>NUCLEOTIDE SEQUENCE [LARGE SCALE GENOMIC DNA]</scope>
    <source>
        <strain evidence="1 2">ALL</strain>
    </source>
</reference>
<dbReference type="Proteomes" id="UP000298663">
    <property type="component" value="Unassembled WGS sequence"/>
</dbReference>
<comment type="caution">
    <text evidence="1">The sequence shown here is derived from an EMBL/GenBank/DDBJ whole genome shotgun (WGS) entry which is preliminary data.</text>
</comment>
<gene>
    <name evidence="1" type="ORF">L596_005157</name>
</gene>
<keyword evidence="2" id="KW-1185">Reference proteome</keyword>
<name>A0A4U8V2B8_STECR</name>
<reference evidence="1 2" key="2">
    <citation type="journal article" date="2019" name="G3 (Bethesda)">
        <title>Hybrid Assembly of the Genome of the Entomopathogenic Nematode Steinernema carpocapsae Identifies the X-Chromosome.</title>
        <authorList>
            <person name="Serra L."/>
            <person name="Macchietto M."/>
            <person name="Macias-Munoz A."/>
            <person name="McGill C.J."/>
            <person name="Rodriguez I.M."/>
            <person name="Rodriguez B."/>
            <person name="Murad R."/>
            <person name="Mortazavi A."/>
        </authorList>
    </citation>
    <scope>NUCLEOTIDE SEQUENCE [LARGE SCALE GENOMIC DNA]</scope>
    <source>
        <strain evidence="1 2">ALL</strain>
    </source>
</reference>
<dbReference type="AlphaFoldDB" id="A0A4U8V2B8"/>
<dbReference type="EMBL" id="AZBU02000001">
    <property type="protein sequence ID" value="TMS38428.1"/>
    <property type="molecule type" value="Genomic_DNA"/>
</dbReference>
<accession>A0A4U8V2B8</accession>
<proteinExistence type="predicted"/>